<evidence type="ECO:0000313" key="1">
    <source>
        <dbReference type="EMBL" id="PXF60908.1"/>
    </source>
</evidence>
<sequence length="1142" mass="125072">MVKMETDGYTAIEKALRQIPVVIGLMAIVLIVMPVSATHLTEPDDPYYLKQWGLNNRGQEIIGDNGTIDADIDAPQAWEHCTDCSSIVIAILDTGVDIKHEDLKGTIWRNPKEQLGDANGDGFPGIAGVDDDGDGLIDEDSNGNQPWDIFEIPGNDIQPSWSPDGALITFSSDRTGNFDIYTVSGSGGMISEITQITTDLATDSNPSWSPDGTKIVFSSDRSGNFDIWVTNVTGGTAIQITTNVSDDCNPSWSPDGTKIVFESDRSGNFDIWTIPATGGTATQVTIDVATDISPAWSYDGTNITFSSDRSGNFDIWVISATGGIATQITTNGSTDDLPTWSPDGDQIFFDSDRSGNIDIWVINATGGTATQITTDSATDSGPAAISLTLSILNTNPSSPLIAFSSNRTGNFNIWTILFPAGGHATRITFTGTGSAYTNDLKDDDDENGYVDDFHGWNFVKNNNNVLDDHGHGTHVAGIIAANGNNGKGVTGVCWEANLMILKFLDASGSGSTGNAIKAIRYAANNGAKISSNSWGGGPFSKELKKAIELSHKKDAVFVAAAGNDGRNNDVIPHYPSSYNVPNIIAVAASDNRDNLASFSNYGVNSVDLVAPGVTIYSTMPTYSVTLNNKLNEDTGANFRQNYDYMSGTSMATPFVSGSVAHSWSLFPWLGHLDVKYWTLRKTDPRPNLADRVVSGEKWNGRFNDGRLRMLSGFDFGDAPDPFTEKNKYPTKQDNSYGIGAAHEDIGEEWLGYDVSPEFDADVESPYDADINPPNTLPMRVPFDPEPPYMPGVIPDLEELDDGVFLFPPYIPERPGRIDFIVNTENPFVNDFDKGRYDEFNVIKDPKKRIYVNVYFDWNTDGDWDDPDEHITPYPNCKPATWWGGPNMTDCLGNNWTAGNSKRIGIDFTVPNDAQPDPWVRVRLDYGENVGQKPYPLYESISPQFPPGAPVKLSHTYRLAQFGEVEDYPPCIDVKKMVWNPAIAEWDTSRVAEVGDLLQYRCETHARCCNPTEITVTDILSYSLNYVNGATVHYPNDTTAKIEPEVSYYVNDNTTLKWFFPGPLNKSETLTITYDAHKVKCHITTNTQYVTAWCDECNDWVSGTSTVGITTKKCIPAMTSLGFVLTLLLLSGLGTIRIRKMRK</sequence>
<dbReference type="EMBL" id="PQXF01000010">
    <property type="protein sequence ID" value="PXF60908.1"/>
    <property type="molecule type" value="Genomic_DNA"/>
</dbReference>
<name>A0AC61L3C1_9EURY</name>
<dbReference type="Proteomes" id="UP000248329">
    <property type="component" value="Unassembled WGS sequence"/>
</dbReference>
<comment type="caution">
    <text evidence="1">The sequence shown here is derived from an EMBL/GenBank/DDBJ whole genome shotgun (WGS) entry which is preliminary data.</text>
</comment>
<proteinExistence type="predicted"/>
<protein>
    <submittedName>
        <fullName evidence="1">Uncharacterized protein</fullName>
    </submittedName>
</protein>
<reference evidence="1" key="1">
    <citation type="submission" date="2018-01" db="EMBL/GenBank/DDBJ databases">
        <authorList>
            <person name="Krukenberg V."/>
        </authorList>
    </citation>
    <scope>NUCLEOTIDE SEQUENCE</scope>
    <source>
        <strain evidence="1">E20ANME2</strain>
    </source>
</reference>
<organism evidence="1 2">
    <name type="scientific">Candidatus Methanogaster sp</name>
    <dbReference type="NCBI Taxonomy" id="3386292"/>
    <lineage>
        <taxon>Archaea</taxon>
        <taxon>Methanobacteriati</taxon>
        <taxon>Methanobacteriota</taxon>
        <taxon>Stenosarchaea group</taxon>
        <taxon>Methanomicrobia</taxon>
        <taxon>Methanosarcinales</taxon>
        <taxon>ANME-2 cluster</taxon>
        <taxon>Candidatus Methanogasteraceae</taxon>
        <taxon>Candidatus Methanogaster</taxon>
    </lineage>
</organism>
<accession>A0AC61L3C1</accession>
<gene>
    <name evidence="1" type="ORF">C4B59_07005</name>
</gene>
<evidence type="ECO:0000313" key="2">
    <source>
        <dbReference type="Proteomes" id="UP000248329"/>
    </source>
</evidence>